<name>A0AAW9CQM2_BURTH</name>
<gene>
    <name evidence="2" type="ORF">C7S16_5745</name>
</gene>
<sequence length="94" mass="9737">MSAASTDGRAGNSAAECSRARARGNSAHRGVGAGRGKPCMIRGCDRPAVMALDGAGTNSVRDCSERDARFLDSGPRIECSACTRREISGPFSSM</sequence>
<evidence type="ECO:0000313" key="2">
    <source>
        <dbReference type="EMBL" id="MDW9252890.1"/>
    </source>
</evidence>
<reference evidence="2" key="1">
    <citation type="submission" date="2018-08" db="EMBL/GenBank/DDBJ databases">
        <title>Identification of Burkholderia cepacia strains that express a Burkholderia pseudomallei-like capsular polysaccharide.</title>
        <authorList>
            <person name="Burtnick M.N."/>
            <person name="Vongsouvath M."/>
            <person name="Newton P."/>
            <person name="Wuthiekanun V."/>
            <person name="Limmathurotsakul D."/>
            <person name="Brett P.J."/>
            <person name="Chantratita N."/>
            <person name="Dance D.A."/>
        </authorList>
    </citation>
    <scope>NUCLEOTIDE SEQUENCE</scope>
    <source>
        <strain evidence="2">SBXCC001</strain>
    </source>
</reference>
<evidence type="ECO:0000256" key="1">
    <source>
        <dbReference type="SAM" id="MobiDB-lite"/>
    </source>
</evidence>
<comment type="caution">
    <text evidence="2">The sequence shown here is derived from an EMBL/GenBank/DDBJ whole genome shotgun (WGS) entry which is preliminary data.</text>
</comment>
<feature type="region of interest" description="Disordered" evidence="1">
    <location>
        <begin position="1"/>
        <end position="34"/>
    </location>
</feature>
<organism evidence="2 3">
    <name type="scientific">Burkholderia thailandensis</name>
    <dbReference type="NCBI Taxonomy" id="57975"/>
    <lineage>
        <taxon>Bacteria</taxon>
        <taxon>Pseudomonadati</taxon>
        <taxon>Pseudomonadota</taxon>
        <taxon>Betaproteobacteria</taxon>
        <taxon>Burkholderiales</taxon>
        <taxon>Burkholderiaceae</taxon>
        <taxon>Burkholderia</taxon>
        <taxon>pseudomallei group</taxon>
    </lineage>
</organism>
<protein>
    <submittedName>
        <fullName evidence="2">Uncharacterized protein</fullName>
    </submittedName>
</protein>
<dbReference type="AlphaFoldDB" id="A0AAW9CQM2"/>
<accession>A0AAW9CQM2</accession>
<dbReference type="EMBL" id="QXCT01000001">
    <property type="protein sequence ID" value="MDW9252890.1"/>
    <property type="molecule type" value="Genomic_DNA"/>
</dbReference>
<dbReference type="Proteomes" id="UP001272137">
    <property type="component" value="Unassembled WGS sequence"/>
</dbReference>
<evidence type="ECO:0000313" key="3">
    <source>
        <dbReference type="Proteomes" id="UP001272137"/>
    </source>
</evidence>
<proteinExistence type="predicted"/>